<evidence type="ECO:0000259" key="2">
    <source>
        <dbReference type="PROSITE" id="PS50110"/>
    </source>
</evidence>
<dbReference type="Proteomes" id="UP000077177">
    <property type="component" value="Chromosome"/>
</dbReference>
<dbReference type="SMART" id="SM00448">
    <property type="entry name" value="REC"/>
    <property type="match status" value="1"/>
</dbReference>
<evidence type="ECO:0000313" key="4">
    <source>
        <dbReference type="Proteomes" id="UP000077177"/>
    </source>
</evidence>
<dbReference type="InterPro" id="IPR011006">
    <property type="entry name" value="CheY-like_superfamily"/>
</dbReference>
<feature type="domain" description="Response regulatory" evidence="2">
    <location>
        <begin position="6"/>
        <end position="128"/>
    </location>
</feature>
<dbReference type="EMBL" id="CP011390">
    <property type="protein sequence ID" value="ANE51264.1"/>
    <property type="molecule type" value="Genomic_DNA"/>
</dbReference>
<dbReference type="Gene3D" id="3.40.50.2300">
    <property type="match status" value="1"/>
</dbReference>
<dbReference type="KEGG" id="fla:SY85_12840"/>
<dbReference type="InterPro" id="IPR001789">
    <property type="entry name" value="Sig_transdc_resp-reg_receiver"/>
</dbReference>
<dbReference type="PANTHER" id="PTHR44520">
    <property type="entry name" value="RESPONSE REGULATOR RCP1-RELATED"/>
    <property type="match status" value="1"/>
</dbReference>
<dbReference type="SUPFAM" id="SSF52172">
    <property type="entry name" value="CheY-like"/>
    <property type="match status" value="1"/>
</dbReference>
<sequence length="148" mass="16975">MLKTGPIVIVEDDADDQHLMQEALHSLYLTNPILFFAQGSAALHYLKTTADEPFIILCDINMPGMNGLEFLKKVHSELPVQKRGIPFIFFSTSATPDAMQKAYSMHVQGFFVKPHAMAETKRVLQLIISYWQTCRYPNNRESKQPWHH</sequence>
<feature type="modified residue" description="4-aspartylphosphate" evidence="1">
    <location>
        <position position="59"/>
    </location>
</feature>
<accession>A0A172TWL0</accession>
<keyword evidence="4" id="KW-1185">Reference proteome</keyword>
<dbReference type="Pfam" id="PF00072">
    <property type="entry name" value="Response_reg"/>
    <property type="match status" value="1"/>
</dbReference>
<keyword evidence="1" id="KW-0597">Phosphoprotein</keyword>
<dbReference type="AlphaFoldDB" id="A0A172TWL0"/>
<dbReference type="PANTHER" id="PTHR44520:SF2">
    <property type="entry name" value="RESPONSE REGULATOR RCP1"/>
    <property type="match status" value="1"/>
</dbReference>
<dbReference type="RefSeq" id="WP_066405102.1">
    <property type="nucleotide sequence ID" value="NZ_CP011390.1"/>
</dbReference>
<proteinExistence type="predicted"/>
<evidence type="ECO:0000313" key="3">
    <source>
        <dbReference type="EMBL" id="ANE51264.1"/>
    </source>
</evidence>
<organism evidence="3 4">
    <name type="scientific">Flavisolibacter tropicus</name>
    <dbReference type="NCBI Taxonomy" id="1492898"/>
    <lineage>
        <taxon>Bacteria</taxon>
        <taxon>Pseudomonadati</taxon>
        <taxon>Bacteroidota</taxon>
        <taxon>Chitinophagia</taxon>
        <taxon>Chitinophagales</taxon>
        <taxon>Chitinophagaceae</taxon>
        <taxon>Flavisolibacter</taxon>
    </lineage>
</organism>
<gene>
    <name evidence="3" type="ORF">SY85_12840</name>
</gene>
<reference evidence="4" key="1">
    <citation type="submission" date="2015-01" db="EMBL/GenBank/DDBJ databases">
        <title>Flavisolibacter sp./LCS9/ whole genome sequencing.</title>
        <authorList>
            <person name="Kim M.K."/>
            <person name="Srinivasan S."/>
            <person name="Lee J.-J."/>
        </authorList>
    </citation>
    <scope>NUCLEOTIDE SEQUENCE [LARGE SCALE GENOMIC DNA]</scope>
    <source>
        <strain evidence="4">LCS9</strain>
    </source>
</reference>
<dbReference type="STRING" id="1492898.SY85_12840"/>
<reference evidence="3 4" key="2">
    <citation type="journal article" date="2016" name="Int. J. Syst. Evol. Microbiol.">
        <title>Flavisolibacter tropicus sp. nov., isolated from tropical soil.</title>
        <authorList>
            <person name="Lee J.J."/>
            <person name="Kang M.S."/>
            <person name="Kim G.S."/>
            <person name="Lee C.S."/>
            <person name="Lim S."/>
            <person name="Lee J."/>
            <person name="Roh S.H."/>
            <person name="Kang H."/>
            <person name="Ha J.M."/>
            <person name="Bae S."/>
            <person name="Jung H.Y."/>
            <person name="Kim M.K."/>
        </authorList>
    </citation>
    <scope>NUCLEOTIDE SEQUENCE [LARGE SCALE GENOMIC DNA]</scope>
    <source>
        <strain evidence="3 4">LCS9</strain>
    </source>
</reference>
<name>A0A172TWL0_9BACT</name>
<dbReference type="GO" id="GO:0000160">
    <property type="term" value="P:phosphorelay signal transduction system"/>
    <property type="evidence" value="ECO:0007669"/>
    <property type="project" value="InterPro"/>
</dbReference>
<protein>
    <recommendedName>
        <fullName evidence="2">Response regulatory domain-containing protein</fullName>
    </recommendedName>
</protein>
<dbReference type="OrthoDB" id="958614at2"/>
<dbReference type="PROSITE" id="PS50110">
    <property type="entry name" value="RESPONSE_REGULATORY"/>
    <property type="match status" value="1"/>
</dbReference>
<dbReference type="InterPro" id="IPR052893">
    <property type="entry name" value="TCS_response_regulator"/>
</dbReference>
<evidence type="ECO:0000256" key="1">
    <source>
        <dbReference type="PROSITE-ProRule" id="PRU00169"/>
    </source>
</evidence>